<dbReference type="CDD" id="cd00180">
    <property type="entry name" value="PKc"/>
    <property type="match status" value="1"/>
</dbReference>
<dbReference type="Proteomes" id="UP000054937">
    <property type="component" value="Unassembled WGS sequence"/>
</dbReference>
<accession>A0A0V0QMY7</accession>
<keyword evidence="2" id="KW-0808">Transferase</keyword>
<sequence length="319" mass="37065">MEELLQNVGKLEQIGKSNNSVIYKLLNKEGKPNGKVLKIVMHNEEGTHPKECEHLHNEANMLQNIKHPSIIRNHGTLMANQNLKNSHFCALQMELADTDFFDKIAKMYPNPVEPKYIRSAFLQVLNALDYLHNEMGIAHNDIKLENIFLLKNKIKLADFGFASLTDKSSKQTPQEQQKLWKNRCKTPLSPEILNLIQGKSDKNFSEKKADIFALGVSIFQSLFLRAPFQEDYANENDQMFKYFFSNQHSKFWEIEEIANTLKYLNQFEDFRQEAFIDLINKMLSVNPDKRLNVKQIMKHPWFRSSNVESSNHLAGCTQF</sequence>
<dbReference type="AlphaFoldDB" id="A0A0V0QMY7"/>
<dbReference type="Gene3D" id="3.30.200.20">
    <property type="entry name" value="Phosphorylase Kinase, domain 1"/>
    <property type="match status" value="1"/>
</dbReference>
<dbReference type="PROSITE" id="PS50011">
    <property type="entry name" value="PROTEIN_KINASE_DOM"/>
    <property type="match status" value="1"/>
</dbReference>
<feature type="domain" description="Protein kinase" evidence="1">
    <location>
        <begin position="8"/>
        <end position="302"/>
    </location>
</feature>
<dbReference type="PROSITE" id="PS00108">
    <property type="entry name" value="PROTEIN_KINASE_ST"/>
    <property type="match status" value="1"/>
</dbReference>
<dbReference type="GO" id="GO:0004674">
    <property type="term" value="F:protein serine/threonine kinase activity"/>
    <property type="evidence" value="ECO:0007669"/>
    <property type="project" value="TreeGrafter"/>
</dbReference>
<dbReference type="OrthoDB" id="4062651at2759"/>
<dbReference type="EMBL" id="LDAU01000135">
    <property type="protein sequence ID" value="KRX03328.1"/>
    <property type="molecule type" value="Genomic_DNA"/>
</dbReference>
<evidence type="ECO:0000313" key="3">
    <source>
        <dbReference type="Proteomes" id="UP000054937"/>
    </source>
</evidence>
<gene>
    <name evidence="2" type="ORF">PPERSA_05686</name>
</gene>
<dbReference type="GO" id="GO:0005634">
    <property type="term" value="C:nucleus"/>
    <property type="evidence" value="ECO:0007669"/>
    <property type="project" value="TreeGrafter"/>
</dbReference>
<dbReference type="OMA" id="THPKECE"/>
<dbReference type="InterPro" id="IPR011009">
    <property type="entry name" value="Kinase-like_dom_sf"/>
</dbReference>
<organism evidence="2 3">
    <name type="scientific">Pseudocohnilembus persalinus</name>
    <name type="common">Ciliate</name>
    <dbReference type="NCBI Taxonomy" id="266149"/>
    <lineage>
        <taxon>Eukaryota</taxon>
        <taxon>Sar</taxon>
        <taxon>Alveolata</taxon>
        <taxon>Ciliophora</taxon>
        <taxon>Intramacronucleata</taxon>
        <taxon>Oligohymenophorea</taxon>
        <taxon>Scuticociliatia</taxon>
        <taxon>Philasterida</taxon>
        <taxon>Pseudocohnilembidae</taxon>
        <taxon>Pseudocohnilembus</taxon>
    </lineage>
</organism>
<dbReference type="SUPFAM" id="SSF56112">
    <property type="entry name" value="Protein kinase-like (PK-like)"/>
    <property type="match status" value="1"/>
</dbReference>
<proteinExistence type="predicted"/>
<dbReference type="GO" id="GO:0005524">
    <property type="term" value="F:ATP binding"/>
    <property type="evidence" value="ECO:0007669"/>
    <property type="project" value="InterPro"/>
</dbReference>
<evidence type="ECO:0000259" key="1">
    <source>
        <dbReference type="PROSITE" id="PS50011"/>
    </source>
</evidence>
<evidence type="ECO:0000313" key="2">
    <source>
        <dbReference type="EMBL" id="KRX03328.1"/>
    </source>
</evidence>
<keyword evidence="3" id="KW-1185">Reference proteome</keyword>
<dbReference type="PANTHER" id="PTHR44167:SF24">
    <property type="entry name" value="SERINE_THREONINE-PROTEIN KINASE CHK2"/>
    <property type="match status" value="1"/>
</dbReference>
<keyword evidence="2" id="KW-0418">Kinase</keyword>
<name>A0A0V0QMY7_PSEPJ</name>
<dbReference type="GO" id="GO:0044773">
    <property type="term" value="P:mitotic DNA damage checkpoint signaling"/>
    <property type="evidence" value="ECO:0007669"/>
    <property type="project" value="TreeGrafter"/>
</dbReference>
<dbReference type="InterPro" id="IPR008271">
    <property type="entry name" value="Ser/Thr_kinase_AS"/>
</dbReference>
<comment type="caution">
    <text evidence="2">The sequence shown here is derived from an EMBL/GenBank/DDBJ whole genome shotgun (WGS) entry which is preliminary data.</text>
</comment>
<protein>
    <submittedName>
        <fullName evidence="2">Protein kinase-like domain</fullName>
    </submittedName>
</protein>
<reference evidence="2 3" key="1">
    <citation type="journal article" date="2015" name="Sci. Rep.">
        <title>Genome of the facultative scuticociliatosis pathogen Pseudocohnilembus persalinus provides insight into its virulence through horizontal gene transfer.</title>
        <authorList>
            <person name="Xiong J."/>
            <person name="Wang G."/>
            <person name="Cheng J."/>
            <person name="Tian M."/>
            <person name="Pan X."/>
            <person name="Warren A."/>
            <person name="Jiang C."/>
            <person name="Yuan D."/>
            <person name="Miao W."/>
        </authorList>
    </citation>
    <scope>NUCLEOTIDE SEQUENCE [LARGE SCALE GENOMIC DNA]</scope>
    <source>
        <strain evidence="2">36N120E</strain>
    </source>
</reference>
<dbReference type="Pfam" id="PF00069">
    <property type="entry name" value="Pkinase"/>
    <property type="match status" value="1"/>
</dbReference>
<dbReference type="Gene3D" id="1.10.510.10">
    <property type="entry name" value="Transferase(Phosphotransferase) domain 1"/>
    <property type="match status" value="1"/>
</dbReference>
<dbReference type="SMART" id="SM00220">
    <property type="entry name" value="S_TKc"/>
    <property type="match status" value="1"/>
</dbReference>
<dbReference type="PANTHER" id="PTHR44167">
    <property type="entry name" value="OVARIAN-SPECIFIC SERINE/THREONINE-PROTEIN KINASE LOK-RELATED"/>
    <property type="match status" value="1"/>
</dbReference>
<dbReference type="InterPro" id="IPR000719">
    <property type="entry name" value="Prot_kinase_dom"/>
</dbReference>
<dbReference type="InParanoid" id="A0A0V0QMY7"/>